<name>A0A4Q0SXU3_9BACT</name>
<sequence>MYGMIGFDGAEPLLAKLGRHTTGKGCLYIKKLADVDIRVLETLAEKADEPLGRNTQNEHSPSCACAGIGNDRT</sequence>
<organism evidence="2 3">
    <name type="scientific">Granulicella sibirica</name>
    <dbReference type="NCBI Taxonomy" id="2479048"/>
    <lineage>
        <taxon>Bacteria</taxon>
        <taxon>Pseudomonadati</taxon>
        <taxon>Acidobacteriota</taxon>
        <taxon>Terriglobia</taxon>
        <taxon>Terriglobales</taxon>
        <taxon>Acidobacteriaceae</taxon>
        <taxon>Granulicella</taxon>
    </lineage>
</organism>
<dbReference type="AlphaFoldDB" id="A0A4Q0SXU3"/>
<proteinExistence type="predicted"/>
<keyword evidence="3" id="KW-1185">Reference proteome</keyword>
<dbReference type="EMBL" id="RDSM01000007">
    <property type="protein sequence ID" value="RXH53836.1"/>
    <property type="molecule type" value="Genomic_DNA"/>
</dbReference>
<comment type="caution">
    <text evidence="2">The sequence shown here is derived from an EMBL/GenBank/DDBJ whole genome shotgun (WGS) entry which is preliminary data.</text>
</comment>
<evidence type="ECO:0000313" key="2">
    <source>
        <dbReference type="EMBL" id="RXH53836.1"/>
    </source>
</evidence>
<gene>
    <name evidence="2" type="ORF">GRAN_5174</name>
</gene>
<evidence type="ECO:0000313" key="3">
    <source>
        <dbReference type="Proteomes" id="UP000289437"/>
    </source>
</evidence>
<evidence type="ECO:0000256" key="1">
    <source>
        <dbReference type="SAM" id="MobiDB-lite"/>
    </source>
</evidence>
<reference evidence="3" key="2">
    <citation type="submission" date="2019-02" db="EMBL/GenBank/DDBJ databases">
        <title>Granulicella sibirica sp. nov., a psychrotolerant acidobacterium isolated from an organic soil layer in forested tundra, West Siberia.</title>
        <authorList>
            <person name="Oshkin I.Y."/>
            <person name="Kulichevskaya I.S."/>
            <person name="Rijpstra W.I.C."/>
            <person name="Sinninghe Damste J.S."/>
            <person name="Rakitin A.L."/>
            <person name="Ravin N.V."/>
            <person name="Dedysh S.N."/>
        </authorList>
    </citation>
    <scope>NUCLEOTIDE SEQUENCE [LARGE SCALE GENOMIC DNA]</scope>
    <source>
        <strain evidence="3">AF10</strain>
    </source>
</reference>
<reference evidence="2 3" key="1">
    <citation type="submission" date="2018-11" db="EMBL/GenBank/DDBJ databases">
        <authorList>
            <person name="Mardanov A.V."/>
            <person name="Ravin N.V."/>
            <person name="Dedysh S.N."/>
        </authorList>
    </citation>
    <scope>NUCLEOTIDE SEQUENCE [LARGE SCALE GENOMIC DNA]</scope>
    <source>
        <strain evidence="2 3">AF10</strain>
    </source>
</reference>
<protein>
    <recommendedName>
        <fullName evidence="4">YdhG-like domain-containing protein</fullName>
    </recommendedName>
</protein>
<accession>A0A4Q0SXU3</accession>
<evidence type="ECO:0008006" key="4">
    <source>
        <dbReference type="Google" id="ProtNLM"/>
    </source>
</evidence>
<feature type="region of interest" description="Disordered" evidence="1">
    <location>
        <begin position="50"/>
        <end position="73"/>
    </location>
</feature>
<dbReference type="Proteomes" id="UP000289437">
    <property type="component" value="Unassembled WGS sequence"/>
</dbReference>